<gene>
    <name evidence="1" type="primary">Acey_s0044.g954</name>
    <name evidence="1" type="ORF">Y032_0044g954</name>
</gene>
<name>A0A016UEL9_9BILA</name>
<sequence>MRCLEERQREVEIEQTMNRHWIEIDRTKITCSGASGSAYSWICFYWIADSLTHTNMPVRAPLSDWIKYIGYGPRCSCSHRSSTLDQYHCDAVSLRLETVTTGFYMYNPRPNRSYRSPPVLFCQDRRDTRQDVSYPWSSTTATQFRYD</sequence>
<organism evidence="1 2">
    <name type="scientific">Ancylostoma ceylanicum</name>
    <dbReference type="NCBI Taxonomy" id="53326"/>
    <lineage>
        <taxon>Eukaryota</taxon>
        <taxon>Metazoa</taxon>
        <taxon>Ecdysozoa</taxon>
        <taxon>Nematoda</taxon>
        <taxon>Chromadorea</taxon>
        <taxon>Rhabditida</taxon>
        <taxon>Rhabditina</taxon>
        <taxon>Rhabditomorpha</taxon>
        <taxon>Strongyloidea</taxon>
        <taxon>Ancylostomatidae</taxon>
        <taxon>Ancylostomatinae</taxon>
        <taxon>Ancylostoma</taxon>
    </lineage>
</organism>
<protein>
    <submittedName>
        <fullName evidence="1">Uncharacterized protein</fullName>
    </submittedName>
</protein>
<keyword evidence="2" id="KW-1185">Reference proteome</keyword>
<reference evidence="2" key="1">
    <citation type="journal article" date="2015" name="Nat. Genet.">
        <title>The genome and transcriptome of the zoonotic hookworm Ancylostoma ceylanicum identify infection-specific gene families.</title>
        <authorList>
            <person name="Schwarz E.M."/>
            <person name="Hu Y."/>
            <person name="Antoshechkin I."/>
            <person name="Miller M.M."/>
            <person name="Sternberg P.W."/>
            <person name="Aroian R.V."/>
        </authorList>
    </citation>
    <scope>NUCLEOTIDE SEQUENCE</scope>
    <source>
        <strain evidence="2">HY135</strain>
    </source>
</reference>
<evidence type="ECO:0000313" key="1">
    <source>
        <dbReference type="EMBL" id="EYC13376.1"/>
    </source>
</evidence>
<proteinExistence type="predicted"/>
<accession>A0A016UEL9</accession>
<comment type="caution">
    <text evidence="1">The sequence shown here is derived from an EMBL/GenBank/DDBJ whole genome shotgun (WGS) entry which is preliminary data.</text>
</comment>
<evidence type="ECO:0000313" key="2">
    <source>
        <dbReference type="Proteomes" id="UP000024635"/>
    </source>
</evidence>
<dbReference type="Proteomes" id="UP000024635">
    <property type="component" value="Unassembled WGS sequence"/>
</dbReference>
<dbReference type="EMBL" id="JARK01001380">
    <property type="protein sequence ID" value="EYC13376.1"/>
    <property type="molecule type" value="Genomic_DNA"/>
</dbReference>
<dbReference type="AlphaFoldDB" id="A0A016UEL9"/>